<accession>A0A150X3S5</accession>
<name>A0A150X3S5_9BACT</name>
<evidence type="ECO:0000313" key="2">
    <source>
        <dbReference type="Proteomes" id="UP000075606"/>
    </source>
</evidence>
<comment type="caution">
    <text evidence="1">The sequence shown here is derived from an EMBL/GenBank/DDBJ whole genome shotgun (WGS) entry which is preliminary data.</text>
</comment>
<gene>
    <name evidence="1" type="ORF">AWW68_11665</name>
</gene>
<proteinExistence type="predicted"/>
<sequence length="235" mass="27546">MKKTLIFFTLFILVHLDSYSQEYSIKDFNLDGNIDAWFKANFDSANVKPMIGALPIVSPPRRRSSVFFVEKSQDWVTADLTYDSHFYSNAKLRYDLEKQVIYILNPLSLQPITLNQNLVNKIETELGVLKARKDSKGYYLVLSKGNNFSLIKESSKHSVVEGTEFQYQRVDKYYLLFSDRKEVIVNARSLLKRFPDYKKEIKKFMRTKESRQLKTLDKEKHLIHIAEYCDSIITS</sequence>
<reference evidence="1 2" key="1">
    <citation type="submission" date="2016-01" db="EMBL/GenBank/DDBJ databases">
        <title>Genome sequencing of Roseivirga spongicola UST030701-084.</title>
        <authorList>
            <person name="Selvaratnam C."/>
            <person name="Thevarajoo S."/>
            <person name="Goh K.M."/>
            <person name="Ee R."/>
            <person name="Chan K.-G."/>
            <person name="Chong C.S."/>
        </authorList>
    </citation>
    <scope>NUCLEOTIDE SEQUENCE [LARGE SCALE GENOMIC DNA]</scope>
    <source>
        <strain evidence="1 2">UST030701-084</strain>
    </source>
</reference>
<dbReference type="OrthoDB" id="980603at2"/>
<dbReference type="AlphaFoldDB" id="A0A150X3S5"/>
<dbReference type="Proteomes" id="UP000075606">
    <property type="component" value="Unassembled WGS sequence"/>
</dbReference>
<keyword evidence="2" id="KW-1185">Reference proteome</keyword>
<dbReference type="RefSeq" id="WP_068221582.1">
    <property type="nucleotide sequence ID" value="NZ_CP139724.1"/>
</dbReference>
<dbReference type="STRING" id="333140.AWW68_11665"/>
<organism evidence="1 2">
    <name type="scientific">Roseivirga spongicola</name>
    <dbReference type="NCBI Taxonomy" id="333140"/>
    <lineage>
        <taxon>Bacteria</taxon>
        <taxon>Pseudomonadati</taxon>
        <taxon>Bacteroidota</taxon>
        <taxon>Cytophagia</taxon>
        <taxon>Cytophagales</taxon>
        <taxon>Roseivirgaceae</taxon>
        <taxon>Roseivirga</taxon>
    </lineage>
</organism>
<protein>
    <submittedName>
        <fullName evidence="1">Uncharacterized protein</fullName>
    </submittedName>
</protein>
<dbReference type="EMBL" id="LRPC01000028">
    <property type="protein sequence ID" value="KYG73357.1"/>
    <property type="molecule type" value="Genomic_DNA"/>
</dbReference>
<evidence type="ECO:0000313" key="1">
    <source>
        <dbReference type="EMBL" id="KYG73357.1"/>
    </source>
</evidence>